<dbReference type="GO" id="GO:0000290">
    <property type="term" value="P:deadenylation-dependent decapping of nuclear-transcribed mRNA"/>
    <property type="evidence" value="ECO:0007669"/>
    <property type="project" value="TreeGrafter"/>
</dbReference>
<reference evidence="2 3" key="1">
    <citation type="journal article" date="2014" name="Nature">
        <title>The genome of the recently domesticated crop plant sugar beet (Beta vulgaris).</title>
        <authorList>
            <person name="Dohm J.C."/>
            <person name="Minoche A.E."/>
            <person name="Holtgrawe D."/>
            <person name="Capella-Gutierrez S."/>
            <person name="Zakrzewski F."/>
            <person name="Tafer H."/>
            <person name="Rupp O."/>
            <person name="Sorensen T.R."/>
            <person name="Stracke R."/>
            <person name="Reinhardt R."/>
            <person name="Goesmann A."/>
            <person name="Kraft T."/>
            <person name="Schulz B."/>
            <person name="Stadler P.F."/>
            <person name="Schmidt T."/>
            <person name="Gabaldon T."/>
            <person name="Lehrach H."/>
            <person name="Weisshaar B."/>
            <person name="Himmelbauer H."/>
        </authorList>
    </citation>
    <scope>NUCLEOTIDE SEQUENCE [LARGE SCALE GENOMIC DNA]</scope>
    <source>
        <tissue evidence="2">Taproot</tissue>
    </source>
</reference>
<dbReference type="EMBL" id="KQ114037">
    <property type="protein sequence ID" value="KMS65137.1"/>
    <property type="molecule type" value="Genomic_DNA"/>
</dbReference>
<dbReference type="GO" id="GO:0005737">
    <property type="term" value="C:cytoplasm"/>
    <property type="evidence" value="ECO:0007669"/>
    <property type="project" value="TreeGrafter"/>
</dbReference>
<feature type="non-terminal residue" evidence="2">
    <location>
        <position position="1"/>
    </location>
</feature>
<protein>
    <recommendedName>
        <fullName evidence="4">Nudix hydrolase domain-containing protein</fullName>
    </recommendedName>
</protein>
<name>A0A0J7YNI2_BETVV</name>
<dbReference type="PANTHER" id="PTHR23114:SF17">
    <property type="entry name" value="M7GPPPN-MRNA HYDROLASE"/>
    <property type="match status" value="1"/>
</dbReference>
<dbReference type="Proteomes" id="UP000035740">
    <property type="component" value="Unassembled WGS sequence"/>
</dbReference>
<keyword evidence="3" id="KW-1185">Reference proteome</keyword>
<dbReference type="Gene3D" id="3.90.79.10">
    <property type="entry name" value="Nucleoside Triphosphate Pyrophosphohydrolase"/>
    <property type="match status" value="1"/>
</dbReference>
<evidence type="ECO:0000313" key="2">
    <source>
        <dbReference type="EMBL" id="KMS65137.1"/>
    </source>
</evidence>
<feature type="region of interest" description="Disordered" evidence="1">
    <location>
        <begin position="55"/>
        <end position="77"/>
    </location>
</feature>
<accession>A0A0J7YNI2</accession>
<proteinExistence type="predicted"/>
<dbReference type="AlphaFoldDB" id="A0A0J7YNI2"/>
<evidence type="ECO:0000256" key="1">
    <source>
        <dbReference type="SAM" id="MobiDB-lite"/>
    </source>
</evidence>
<gene>
    <name evidence="2" type="ORF">BVRB_039060</name>
</gene>
<evidence type="ECO:0008006" key="4">
    <source>
        <dbReference type="Google" id="ProtNLM"/>
    </source>
</evidence>
<evidence type="ECO:0000313" key="3">
    <source>
        <dbReference type="Proteomes" id="UP000035740"/>
    </source>
</evidence>
<dbReference type="Gramene" id="KMS65137">
    <property type="protein sequence ID" value="KMS65137"/>
    <property type="gene ID" value="BVRB_039060"/>
</dbReference>
<dbReference type="OrthoDB" id="18996at2759"/>
<dbReference type="PANTHER" id="PTHR23114">
    <property type="entry name" value="M7GPPPN-MRNA HYDROLASE"/>
    <property type="match status" value="1"/>
</dbReference>
<sequence>LETAFSTQTRKEIADIRWFEIDVLDHSDHSRFWSVSPFLYKLKAWIARHGHLSNKSVPSDKTRKKRIAAPKPPRNSKSVMDTFGCEYSAWPAEEMFAVNARRFGVESSPICDPNELAALMADRSAMAGTVQWQQATETLKKQPPPDDDALRPAFPLMPACGDAASARPGTRNALLSFDLDDAGIMSHFFQA</sequence>
<organism evidence="2 3">
    <name type="scientific">Beta vulgaris subsp. vulgaris</name>
    <name type="common">Beet</name>
    <dbReference type="NCBI Taxonomy" id="3555"/>
    <lineage>
        <taxon>Eukaryota</taxon>
        <taxon>Viridiplantae</taxon>
        <taxon>Streptophyta</taxon>
        <taxon>Embryophyta</taxon>
        <taxon>Tracheophyta</taxon>
        <taxon>Spermatophyta</taxon>
        <taxon>Magnoliopsida</taxon>
        <taxon>eudicotyledons</taxon>
        <taxon>Gunneridae</taxon>
        <taxon>Pentapetalae</taxon>
        <taxon>Caryophyllales</taxon>
        <taxon>Chenopodiaceae</taxon>
        <taxon>Betoideae</taxon>
        <taxon>Beta</taxon>
    </lineage>
</organism>